<sequence length="71" mass="8805">MKRILILLRQLKEFQSYIFNSVLELHWAQLLHKTRVIKNIFDVKSNKRNHLFRYYKHLSFEYNTADLPLRD</sequence>
<dbReference type="EMBL" id="AHEZ01000018">
    <property type="protein sequence ID" value="EOP75455.1"/>
    <property type="molecule type" value="Genomic_DNA"/>
</dbReference>
<accession>R8QWN0</accession>
<dbReference type="Proteomes" id="UP000014019">
    <property type="component" value="Unassembled WGS sequence"/>
</dbReference>
<evidence type="ECO:0000313" key="2">
    <source>
        <dbReference type="Proteomes" id="UP000014019"/>
    </source>
</evidence>
<comment type="caution">
    <text evidence="1">The sequence shown here is derived from an EMBL/GenBank/DDBJ whole genome shotgun (WGS) entry which is preliminary data.</text>
</comment>
<protein>
    <submittedName>
        <fullName evidence="1">Uncharacterized protein</fullName>
    </submittedName>
</protein>
<name>R8QWN0_BACCE</name>
<proteinExistence type="predicted"/>
<reference evidence="1 2" key="1">
    <citation type="submission" date="2012-12" db="EMBL/GenBank/DDBJ databases">
        <title>The Genome Sequence of Bacillus cereus VD118.</title>
        <authorList>
            <consortium name="The Broad Institute Genome Sequencing Platform"/>
            <consortium name="The Broad Institute Genome Sequencing Center for Infectious Disease"/>
            <person name="Feldgarden M."/>
            <person name="Van der Auwera G.A."/>
            <person name="Mahillon J."/>
            <person name="Duprez V."/>
            <person name="Timmery S."/>
            <person name="Mattelet C."/>
            <person name="Dierick K."/>
            <person name="Sun M."/>
            <person name="Yu Z."/>
            <person name="Zhu L."/>
            <person name="Hu X."/>
            <person name="Shank E.B."/>
            <person name="Swiecicka I."/>
            <person name="Hansen B.M."/>
            <person name="Andrup L."/>
            <person name="Walker B."/>
            <person name="Young S.K."/>
            <person name="Zeng Q."/>
            <person name="Gargeya S."/>
            <person name="Fitzgerald M."/>
            <person name="Haas B."/>
            <person name="Abouelleil A."/>
            <person name="Alvarado L."/>
            <person name="Arachchi H.M."/>
            <person name="Berlin A.M."/>
            <person name="Chapman S.B."/>
            <person name="Dewar J."/>
            <person name="Goldberg J."/>
            <person name="Griggs A."/>
            <person name="Gujja S."/>
            <person name="Hansen M."/>
            <person name="Howarth C."/>
            <person name="Imamovic A."/>
            <person name="Larimer J."/>
            <person name="McCowan C."/>
            <person name="Murphy C."/>
            <person name="Neiman D."/>
            <person name="Pearson M."/>
            <person name="Priest M."/>
            <person name="Roberts A."/>
            <person name="Saif S."/>
            <person name="Shea T."/>
            <person name="Sisk P."/>
            <person name="Sykes S."/>
            <person name="Wortman J."/>
            <person name="Nusbaum C."/>
            <person name="Birren B."/>
        </authorList>
    </citation>
    <scope>NUCLEOTIDE SEQUENCE [LARGE SCALE GENOMIC DNA]</scope>
    <source>
        <strain evidence="1 2">VD118</strain>
    </source>
</reference>
<evidence type="ECO:0000313" key="1">
    <source>
        <dbReference type="EMBL" id="EOP75455.1"/>
    </source>
</evidence>
<gene>
    <name evidence="1" type="ORF">IIQ_05548</name>
</gene>
<dbReference type="AlphaFoldDB" id="R8QWN0"/>
<organism evidence="1 2">
    <name type="scientific">Bacillus cereus VD118</name>
    <dbReference type="NCBI Taxonomy" id="1053231"/>
    <lineage>
        <taxon>Bacteria</taxon>
        <taxon>Bacillati</taxon>
        <taxon>Bacillota</taxon>
        <taxon>Bacilli</taxon>
        <taxon>Bacillales</taxon>
        <taxon>Bacillaceae</taxon>
        <taxon>Bacillus</taxon>
        <taxon>Bacillus cereus group</taxon>
    </lineage>
</organism>
<dbReference type="HOGENOM" id="CLU_2731389_0_0_9"/>